<sequence length="106" mass="11856">MALLSHCYTLINHSIEASEEMMGVNTTAKEFAEQRLGLSAVRVQTVKAMNITGRHYCPICESNVRSFLSSGYPLRPNVKCPVYRSLSRQVMGCSLLFPKNVDLECL</sequence>
<proteinExistence type="predicted"/>
<accession>A0A2W1JCJ1</accession>
<keyword evidence="2" id="KW-1185">Reference proteome</keyword>
<organism evidence="1 2">
    <name type="scientific">Acaryochloris thomasi RCC1774</name>
    <dbReference type="NCBI Taxonomy" id="1764569"/>
    <lineage>
        <taxon>Bacteria</taxon>
        <taxon>Bacillati</taxon>
        <taxon>Cyanobacteriota</taxon>
        <taxon>Cyanophyceae</taxon>
        <taxon>Acaryochloridales</taxon>
        <taxon>Acaryochloridaceae</taxon>
        <taxon>Acaryochloris</taxon>
        <taxon>Acaryochloris thomasi</taxon>
    </lineage>
</organism>
<protein>
    <submittedName>
        <fullName evidence="1">Uncharacterized protein</fullName>
    </submittedName>
</protein>
<name>A0A2W1JCJ1_9CYAN</name>
<evidence type="ECO:0000313" key="1">
    <source>
        <dbReference type="EMBL" id="PZD71700.1"/>
    </source>
</evidence>
<dbReference type="AlphaFoldDB" id="A0A2W1JCJ1"/>
<comment type="caution">
    <text evidence="1">The sequence shown here is derived from an EMBL/GenBank/DDBJ whole genome shotgun (WGS) entry which is preliminary data.</text>
</comment>
<dbReference type="EMBL" id="PQWO01000015">
    <property type="protein sequence ID" value="PZD71700.1"/>
    <property type="molecule type" value="Genomic_DNA"/>
</dbReference>
<evidence type="ECO:0000313" key="2">
    <source>
        <dbReference type="Proteomes" id="UP000248857"/>
    </source>
</evidence>
<dbReference type="Proteomes" id="UP000248857">
    <property type="component" value="Unassembled WGS sequence"/>
</dbReference>
<reference evidence="1 2" key="1">
    <citation type="journal article" date="2018" name="Sci. Rep.">
        <title>A novel species of the marine cyanobacterium Acaryochloris with a unique pigment content and lifestyle.</title>
        <authorList>
            <person name="Partensky F."/>
            <person name="Six C."/>
            <person name="Ratin M."/>
            <person name="Garczarek L."/>
            <person name="Vaulot D."/>
            <person name="Probert I."/>
            <person name="Calteau A."/>
            <person name="Gourvil P."/>
            <person name="Marie D."/>
            <person name="Grebert T."/>
            <person name="Bouchier C."/>
            <person name="Le Panse S."/>
            <person name="Gachenot M."/>
            <person name="Rodriguez F."/>
            <person name="Garrido J.L."/>
        </authorList>
    </citation>
    <scope>NUCLEOTIDE SEQUENCE [LARGE SCALE GENOMIC DNA]</scope>
    <source>
        <strain evidence="1 2">RCC1774</strain>
    </source>
</reference>
<gene>
    <name evidence="1" type="ORF">C1752_05039</name>
</gene>